<dbReference type="KEGG" id="ptan:CRYO30217_02385"/>
<dbReference type="GO" id="GO:0005829">
    <property type="term" value="C:cytosol"/>
    <property type="evidence" value="ECO:0007669"/>
    <property type="project" value="TreeGrafter"/>
</dbReference>
<feature type="transmembrane region" description="Helical" evidence="4">
    <location>
        <begin position="206"/>
        <end position="224"/>
    </location>
</feature>
<dbReference type="SMART" id="SM00534">
    <property type="entry name" value="MUTSac"/>
    <property type="match status" value="1"/>
</dbReference>
<feature type="transmembrane region" description="Helical" evidence="4">
    <location>
        <begin position="230"/>
        <end position="247"/>
    </location>
</feature>
<dbReference type="GO" id="GO:0140664">
    <property type="term" value="F:ATP-dependent DNA damage sensor activity"/>
    <property type="evidence" value="ECO:0007669"/>
    <property type="project" value="InterPro"/>
</dbReference>
<dbReference type="InterPro" id="IPR027417">
    <property type="entry name" value="P-loop_NTPase"/>
</dbReference>
<dbReference type="GO" id="GO:0006298">
    <property type="term" value="P:mismatch repair"/>
    <property type="evidence" value="ECO:0007669"/>
    <property type="project" value="InterPro"/>
</dbReference>
<evidence type="ECO:0000259" key="5">
    <source>
        <dbReference type="SMART" id="SM00534"/>
    </source>
</evidence>
<reference evidence="6" key="1">
    <citation type="submission" date="2021-04" db="EMBL/GenBank/DDBJ databases">
        <authorList>
            <person name="Rodrigo-Torres L."/>
            <person name="Arahal R. D."/>
            <person name="Lucena T."/>
        </authorList>
    </citation>
    <scope>NUCLEOTIDE SEQUENCE</scope>
    <source>
        <strain evidence="6">AS29M-1</strain>
    </source>
</reference>
<dbReference type="GO" id="GO:0005524">
    <property type="term" value="F:ATP binding"/>
    <property type="evidence" value="ECO:0007669"/>
    <property type="project" value="UniProtKB-KW"/>
</dbReference>
<keyword evidence="3" id="KW-0238">DNA-binding</keyword>
<dbReference type="Gene3D" id="3.40.50.300">
    <property type="entry name" value="P-loop containing nucleotide triphosphate hydrolases"/>
    <property type="match status" value="1"/>
</dbReference>
<organism evidence="6 7">
    <name type="scientific">Parvicella tangerina</name>
    <dbReference type="NCBI Taxonomy" id="2829795"/>
    <lineage>
        <taxon>Bacteria</taxon>
        <taxon>Pseudomonadati</taxon>
        <taxon>Bacteroidota</taxon>
        <taxon>Flavobacteriia</taxon>
        <taxon>Flavobacteriales</taxon>
        <taxon>Parvicellaceae</taxon>
        <taxon>Parvicella</taxon>
    </lineage>
</organism>
<dbReference type="GO" id="GO:0030983">
    <property type="term" value="F:mismatched DNA binding"/>
    <property type="evidence" value="ECO:0007669"/>
    <property type="project" value="InterPro"/>
</dbReference>
<feature type="domain" description="DNA mismatch repair proteins mutS family" evidence="5">
    <location>
        <begin position="411"/>
        <end position="583"/>
    </location>
</feature>
<keyword evidence="7" id="KW-1185">Reference proteome</keyword>
<dbReference type="AlphaFoldDB" id="A0A916JQ59"/>
<dbReference type="InterPro" id="IPR000432">
    <property type="entry name" value="DNA_mismatch_repair_MutS_C"/>
</dbReference>
<keyword evidence="4" id="KW-1133">Transmembrane helix</keyword>
<dbReference type="Pfam" id="PF00488">
    <property type="entry name" value="MutS_V"/>
    <property type="match status" value="1"/>
</dbReference>
<evidence type="ECO:0000256" key="1">
    <source>
        <dbReference type="ARBA" id="ARBA00022741"/>
    </source>
</evidence>
<dbReference type="PANTHER" id="PTHR11361">
    <property type="entry name" value="DNA MISMATCH REPAIR PROTEIN MUTS FAMILY MEMBER"/>
    <property type="match status" value="1"/>
</dbReference>
<keyword evidence="1" id="KW-0547">Nucleotide-binding</keyword>
<evidence type="ECO:0000256" key="4">
    <source>
        <dbReference type="SAM" id="Phobius"/>
    </source>
</evidence>
<protein>
    <submittedName>
        <fullName evidence="6">DNA mismatch repair protein MutS</fullName>
    </submittedName>
</protein>
<evidence type="ECO:0000313" key="7">
    <source>
        <dbReference type="Proteomes" id="UP000683507"/>
    </source>
</evidence>
<dbReference type="PANTHER" id="PTHR11361:SF99">
    <property type="entry name" value="DNA MISMATCH REPAIR PROTEIN"/>
    <property type="match status" value="1"/>
</dbReference>
<keyword evidence="4" id="KW-0472">Membrane</keyword>
<evidence type="ECO:0000256" key="2">
    <source>
        <dbReference type="ARBA" id="ARBA00022840"/>
    </source>
</evidence>
<keyword evidence="4" id="KW-0812">Transmembrane</keyword>
<sequence>MQEKYQRRADYAKDMIRTLNRSINVLVFLRVAVFGLGVALVIFFWSVLWLSLSIGIATAVTFGLLIKIHVAKNEERSYWKAIDEFYENEIKGLNGDWSFASGGEEHHVADHDFAHDIDLFGERSFFQRLNRTSLKGGEELLAARCLSNDSSQIHVLQDANRELRGKEHFIEHFIGYSRINDADVSPKTLKNWLLAFKPFLPSYVRVLSWSFSAISVAVFVLFALGNLSGYLFSSWLILGLLIVGIWLKQITKLNGEINKIVSSIKSYGKLFRLIEDEQFESALLLDLKKKVVNQELISSNVIDDLSQSIDLFNNRNNLIVAFLGNGFLLWDLQTSSRLQKWFVSHGREVTEWLEVLYEFDALISLAVCANNHPAFNYPIVDESLNLSGKNLGHPLIHREQCVTNNVQIEPQNFLIITGANMAGKSTFLRTVSLAILMTNLGLPVFADELRLKPQKLITSMRSTDSLLEDESYFFAELKRLKFIVEKIKEEKYFIVLDEILKGTNSKDKEEGSKKFVRRLVNMGATGIIATHDLGLCTIEKDLPQINNYYFDAEIINDELHFDYKMKDGVCKNMNASFLLKKMDIVSD</sequence>
<proteinExistence type="predicted"/>
<keyword evidence="2" id="KW-0067">ATP-binding</keyword>
<feature type="transmembrane region" description="Helical" evidence="4">
    <location>
        <begin position="49"/>
        <end position="70"/>
    </location>
</feature>
<name>A0A916JQ59_9FLAO</name>
<dbReference type="SUPFAM" id="SSF52540">
    <property type="entry name" value="P-loop containing nucleoside triphosphate hydrolases"/>
    <property type="match status" value="1"/>
</dbReference>
<evidence type="ECO:0000256" key="3">
    <source>
        <dbReference type="ARBA" id="ARBA00023125"/>
    </source>
</evidence>
<evidence type="ECO:0000313" key="6">
    <source>
        <dbReference type="EMBL" id="CAG5084133.1"/>
    </source>
</evidence>
<gene>
    <name evidence="6" type="primary">mutS_1</name>
    <name evidence="6" type="ORF">CRYO30217_02385</name>
</gene>
<dbReference type="InterPro" id="IPR045076">
    <property type="entry name" value="MutS"/>
</dbReference>
<feature type="transmembrane region" description="Helical" evidence="4">
    <location>
        <begin position="21"/>
        <end position="43"/>
    </location>
</feature>
<accession>A0A916JQ59</accession>
<dbReference type="EMBL" id="OU015584">
    <property type="protein sequence ID" value="CAG5084133.1"/>
    <property type="molecule type" value="Genomic_DNA"/>
</dbReference>
<dbReference type="Proteomes" id="UP000683507">
    <property type="component" value="Chromosome"/>
</dbReference>
<dbReference type="RefSeq" id="WP_258542615.1">
    <property type="nucleotide sequence ID" value="NZ_OU015584.1"/>
</dbReference>